<dbReference type="PANTHER" id="PTHR34322:SF2">
    <property type="entry name" value="TRANSPOSASE IS200-LIKE DOMAIN-CONTAINING PROTEIN"/>
    <property type="match status" value="1"/>
</dbReference>
<comment type="caution">
    <text evidence="2">The sequence shown here is derived from an EMBL/GenBank/DDBJ whole genome shotgun (WGS) entry which is preliminary data.</text>
</comment>
<dbReference type="SMART" id="SM01321">
    <property type="entry name" value="Y1_Tnp"/>
    <property type="match status" value="1"/>
</dbReference>
<evidence type="ECO:0000313" key="2">
    <source>
        <dbReference type="EMBL" id="OHA59309.1"/>
    </source>
</evidence>
<dbReference type="PANTHER" id="PTHR34322">
    <property type="entry name" value="TRANSPOSASE, Y1_TNP DOMAIN-CONTAINING"/>
    <property type="match status" value="1"/>
</dbReference>
<dbReference type="Gene3D" id="3.30.70.1290">
    <property type="entry name" value="Transposase IS200-like"/>
    <property type="match status" value="1"/>
</dbReference>
<protein>
    <recommendedName>
        <fullName evidence="1">Transposase IS200-like domain-containing protein</fullName>
    </recommendedName>
</protein>
<dbReference type="GO" id="GO:0004803">
    <property type="term" value="F:transposase activity"/>
    <property type="evidence" value="ECO:0007669"/>
    <property type="project" value="InterPro"/>
</dbReference>
<gene>
    <name evidence="2" type="ORF">A2607_00535</name>
</gene>
<evidence type="ECO:0000259" key="1">
    <source>
        <dbReference type="SMART" id="SM01321"/>
    </source>
</evidence>
<dbReference type="GO" id="GO:0006313">
    <property type="term" value="P:DNA transposition"/>
    <property type="evidence" value="ECO:0007669"/>
    <property type="project" value="InterPro"/>
</dbReference>
<dbReference type="InterPro" id="IPR002686">
    <property type="entry name" value="Transposase_17"/>
</dbReference>
<dbReference type="AlphaFoldDB" id="A0A1G2QGV4"/>
<dbReference type="Pfam" id="PF01797">
    <property type="entry name" value="Y1_Tnp"/>
    <property type="match status" value="1"/>
</dbReference>
<dbReference type="InterPro" id="IPR036515">
    <property type="entry name" value="Transposase_17_sf"/>
</dbReference>
<feature type="domain" description="Transposase IS200-like" evidence="1">
    <location>
        <begin position="8"/>
        <end position="147"/>
    </location>
</feature>
<dbReference type="SUPFAM" id="SSF143422">
    <property type="entry name" value="Transposase IS200-like"/>
    <property type="match status" value="1"/>
</dbReference>
<dbReference type="EMBL" id="MHTI01000018">
    <property type="protein sequence ID" value="OHA59309.1"/>
    <property type="molecule type" value="Genomic_DNA"/>
</dbReference>
<proteinExistence type="predicted"/>
<evidence type="ECO:0000313" key="3">
    <source>
        <dbReference type="Proteomes" id="UP000178481"/>
    </source>
</evidence>
<accession>A0A1G2QGV4</accession>
<dbReference type="GO" id="GO:0003677">
    <property type="term" value="F:DNA binding"/>
    <property type="evidence" value="ECO:0007669"/>
    <property type="project" value="InterPro"/>
</dbReference>
<dbReference type="Proteomes" id="UP000178481">
    <property type="component" value="Unassembled WGS sequence"/>
</dbReference>
<sequence length="227" mass="27211">MLRKFIFSIDEFYHIYNRGVDKRVIFLDHSDYSRFTKLLWVCNHSQAFVFRDLIKDIPSKNIFDFSADQTLVDIGAYCLMPNHFHLLLHEKVDNGISVFMHKVLTSYSKYFNAKYKRTGNLFEGVFRATHLDNDVYLQYIYSYINLNPVKLIFPKWKEESGQENFNSAKTKKFVEGYKYSSYQDHQGIKRQESKIINKEAFPDYFEDKRDLKEMLNFWLNYQDESIG</sequence>
<reference evidence="2 3" key="1">
    <citation type="journal article" date="2016" name="Nat. Commun.">
        <title>Thousands of microbial genomes shed light on interconnected biogeochemical processes in an aquifer system.</title>
        <authorList>
            <person name="Anantharaman K."/>
            <person name="Brown C.T."/>
            <person name="Hug L.A."/>
            <person name="Sharon I."/>
            <person name="Castelle C.J."/>
            <person name="Probst A.J."/>
            <person name="Thomas B.C."/>
            <person name="Singh A."/>
            <person name="Wilkins M.J."/>
            <person name="Karaoz U."/>
            <person name="Brodie E.L."/>
            <person name="Williams K.H."/>
            <person name="Hubbard S.S."/>
            <person name="Banfield J.F."/>
        </authorList>
    </citation>
    <scope>NUCLEOTIDE SEQUENCE [LARGE SCALE GENOMIC DNA]</scope>
</reference>
<name>A0A1G2QGV4_9BACT</name>
<organism evidence="2 3">
    <name type="scientific">Candidatus Vogelbacteria bacterium RIFOXYD1_FULL_42_15</name>
    <dbReference type="NCBI Taxonomy" id="1802437"/>
    <lineage>
        <taxon>Bacteria</taxon>
        <taxon>Candidatus Vogeliibacteriota</taxon>
    </lineage>
</organism>